<keyword evidence="4" id="KW-0456">Lyase</keyword>
<feature type="domain" description="CENP-V/GFA" evidence="5">
    <location>
        <begin position="4"/>
        <end position="120"/>
    </location>
</feature>
<evidence type="ECO:0000256" key="3">
    <source>
        <dbReference type="ARBA" id="ARBA00022833"/>
    </source>
</evidence>
<dbReference type="InterPro" id="IPR006913">
    <property type="entry name" value="CENP-V/GFA"/>
</dbReference>
<name>A0ABV7GNE5_9RHOB</name>
<evidence type="ECO:0000313" key="6">
    <source>
        <dbReference type="EMBL" id="MFC3141816.1"/>
    </source>
</evidence>
<dbReference type="PANTHER" id="PTHR33337:SF40">
    <property type="entry name" value="CENP-V_GFA DOMAIN-CONTAINING PROTEIN-RELATED"/>
    <property type="match status" value="1"/>
</dbReference>
<evidence type="ECO:0000313" key="7">
    <source>
        <dbReference type="Proteomes" id="UP001595632"/>
    </source>
</evidence>
<sequence length="150" mass="16521">MSTRAGGCVCGAVRFVARDVQDKAGICHCETCRRWTGSAMIAVTVPTANIDWTGTAHIRRAQTSGWAERAWCDECGSNLFYRMTADDQTNTEMPLGLFDDANGFRLVNEIFIDHKPDSYAFEGSDRTLMTRQDCIARFGALNTGPENQAG</sequence>
<gene>
    <name evidence="6" type="ORF">ACFOGP_03805</name>
</gene>
<keyword evidence="3" id="KW-0862">Zinc</keyword>
<proteinExistence type="inferred from homology"/>
<dbReference type="RefSeq" id="WP_275631933.1">
    <property type="nucleotide sequence ID" value="NZ_JARGYD010000002.1"/>
</dbReference>
<dbReference type="EMBL" id="JBHRTB010000010">
    <property type="protein sequence ID" value="MFC3141816.1"/>
    <property type="molecule type" value="Genomic_DNA"/>
</dbReference>
<comment type="similarity">
    <text evidence="1">Belongs to the Gfa family.</text>
</comment>
<keyword evidence="2" id="KW-0479">Metal-binding</keyword>
<dbReference type="Pfam" id="PF04828">
    <property type="entry name" value="GFA"/>
    <property type="match status" value="1"/>
</dbReference>
<protein>
    <submittedName>
        <fullName evidence="6">GFA family protein</fullName>
    </submittedName>
</protein>
<evidence type="ECO:0000259" key="5">
    <source>
        <dbReference type="PROSITE" id="PS51891"/>
    </source>
</evidence>
<comment type="caution">
    <text evidence="6">The sequence shown here is derived from an EMBL/GenBank/DDBJ whole genome shotgun (WGS) entry which is preliminary data.</text>
</comment>
<dbReference type="SUPFAM" id="SSF51316">
    <property type="entry name" value="Mss4-like"/>
    <property type="match status" value="1"/>
</dbReference>
<dbReference type="Gene3D" id="3.90.1590.10">
    <property type="entry name" value="glutathione-dependent formaldehyde- activating enzyme (gfa)"/>
    <property type="match status" value="1"/>
</dbReference>
<keyword evidence="7" id="KW-1185">Reference proteome</keyword>
<dbReference type="Proteomes" id="UP001595632">
    <property type="component" value="Unassembled WGS sequence"/>
</dbReference>
<evidence type="ECO:0000256" key="1">
    <source>
        <dbReference type="ARBA" id="ARBA00005495"/>
    </source>
</evidence>
<reference evidence="7" key="1">
    <citation type="journal article" date="2019" name="Int. J. Syst. Evol. Microbiol.">
        <title>The Global Catalogue of Microorganisms (GCM) 10K type strain sequencing project: providing services to taxonomists for standard genome sequencing and annotation.</title>
        <authorList>
            <consortium name="The Broad Institute Genomics Platform"/>
            <consortium name="The Broad Institute Genome Sequencing Center for Infectious Disease"/>
            <person name="Wu L."/>
            <person name="Ma J."/>
        </authorList>
    </citation>
    <scope>NUCLEOTIDE SEQUENCE [LARGE SCALE GENOMIC DNA]</scope>
    <source>
        <strain evidence="7">KCTC 52366</strain>
    </source>
</reference>
<dbReference type="PROSITE" id="PS51891">
    <property type="entry name" value="CENP_V_GFA"/>
    <property type="match status" value="1"/>
</dbReference>
<dbReference type="InterPro" id="IPR011057">
    <property type="entry name" value="Mss4-like_sf"/>
</dbReference>
<dbReference type="PANTHER" id="PTHR33337">
    <property type="entry name" value="GFA DOMAIN-CONTAINING PROTEIN"/>
    <property type="match status" value="1"/>
</dbReference>
<organism evidence="6 7">
    <name type="scientific">Psychromarinibacter halotolerans</name>
    <dbReference type="NCBI Taxonomy" id="1775175"/>
    <lineage>
        <taxon>Bacteria</taxon>
        <taxon>Pseudomonadati</taxon>
        <taxon>Pseudomonadota</taxon>
        <taxon>Alphaproteobacteria</taxon>
        <taxon>Rhodobacterales</taxon>
        <taxon>Paracoccaceae</taxon>
        <taxon>Psychromarinibacter</taxon>
    </lineage>
</organism>
<evidence type="ECO:0000256" key="4">
    <source>
        <dbReference type="ARBA" id="ARBA00023239"/>
    </source>
</evidence>
<evidence type="ECO:0000256" key="2">
    <source>
        <dbReference type="ARBA" id="ARBA00022723"/>
    </source>
</evidence>
<accession>A0ABV7GNE5</accession>